<dbReference type="Pfam" id="PF11367">
    <property type="entry name" value="Tail_completion_gp17"/>
    <property type="match status" value="1"/>
</dbReference>
<dbReference type="Proteomes" id="UP000693837">
    <property type="component" value="Segment"/>
</dbReference>
<organism evidence="1 2">
    <name type="scientific">Arthrobacter phage Persistence</name>
    <dbReference type="NCBI Taxonomy" id="2836007"/>
    <lineage>
        <taxon>Viruses</taxon>
        <taxon>Duplodnaviria</taxon>
        <taxon>Heunggongvirae</taxon>
        <taxon>Uroviricota</taxon>
        <taxon>Caudoviricetes</taxon>
        <taxon>Persistencevirus</taxon>
        <taxon>Persistencevirus persistence</taxon>
    </lineage>
</organism>
<dbReference type="InterPro" id="IPR021508">
    <property type="entry name" value="Gp17-like"/>
</dbReference>
<sequence>MTGDALATAFESLLTGFTVYKDKVPGTPSFPYVFVLTNFPSVTERAKSRDVQARQLRSRTTVVGLTAASVRIIAQKVSDRLEGQRLTVDGWNLGRIESEPNDQLILPDNDVVVNGQNPLYQPFDWKLTGSRI</sequence>
<accession>A0A8F3IKS2</accession>
<evidence type="ECO:0000313" key="2">
    <source>
        <dbReference type="Proteomes" id="UP000693837"/>
    </source>
</evidence>
<name>A0A8F3IKS2_9CAUD</name>
<keyword evidence="2" id="KW-1185">Reference proteome</keyword>
<dbReference type="EMBL" id="MW712719">
    <property type="protein sequence ID" value="QWY79642.1"/>
    <property type="molecule type" value="Genomic_DNA"/>
</dbReference>
<protein>
    <submittedName>
        <fullName evidence="1">Tail terminator</fullName>
    </submittedName>
</protein>
<gene>
    <name evidence="1" type="primary">12</name>
    <name evidence="1" type="ORF">SEA_PERSISTENCE_12</name>
</gene>
<dbReference type="GeneID" id="77931889"/>
<dbReference type="KEGG" id="vg:77931889"/>
<proteinExistence type="predicted"/>
<reference evidence="1" key="1">
    <citation type="submission" date="2021-03" db="EMBL/GenBank/DDBJ databases">
        <authorList>
            <person name="Pedlow M.R."/>
            <person name="Nance H.A."/>
            <person name="Bradley A.M."/>
            <person name="Brown C.A."/>
            <person name="Channell S.A."/>
            <person name="Forbes A.M."/>
            <person name="Lovell B."/>
            <person name="Mcdonald B.E."/>
            <person name="Silva M.B."/>
            <person name="White G.J."/>
            <person name="Zack K.M."/>
            <person name="Garlena R.A."/>
            <person name="Russell D.A."/>
            <person name="Jacobs-Sera D."/>
            <person name="Hatfull G.F."/>
        </authorList>
    </citation>
    <scope>NUCLEOTIDE SEQUENCE</scope>
</reference>
<dbReference type="RefSeq" id="YP_010656013.1">
    <property type="nucleotide sequence ID" value="NC_070834.1"/>
</dbReference>
<evidence type="ECO:0000313" key="1">
    <source>
        <dbReference type="EMBL" id="QWY79642.1"/>
    </source>
</evidence>